<reference evidence="1 2" key="1">
    <citation type="journal article" date="2015" name="Parasit. Vectors">
        <title>Draft genome of the scabies mite.</title>
        <authorList>
            <person name="Rider S.D.Jr."/>
            <person name="Morgan M.S."/>
            <person name="Arlian L.G."/>
        </authorList>
    </citation>
    <scope>NUCLEOTIDE SEQUENCE [LARGE SCALE GENOMIC DNA]</scope>
    <source>
        <strain evidence="1">Arlian Lab</strain>
    </source>
</reference>
<gene>
    <name evidence="1" type="ORF">QR98_0015400</name>
</gene>
<proteinExistence type="predicted"/>
<dbReference type="Proteomes" id="UP000616769">
    <property type="component" value="Unassembled WGS sequence"/>
</dbReference>
<dbReference type="AlphaFoldDB" id="A0A131ZYC0"/>
<evidence type="ECO:0000313" key="1">
    <source>
        <dbReference type="EMBL" id="KPM03110.1"/>
    </source>
</evidence>
<name>A0A131ZYC0_SARSC</name>
<protein>
    <submittedName>
        <fullName evidence="1">Uncharacterized protein</fullName>
    </submittedName>
</protein>
<organism evidence="1 2">
    <name type="scientific">Sarcoptes scabiei</name>
    <name type="common">Itch mite</name>
    <name type="synonym">Acarus scabiei</name>
    <dbReference type="NCBI Taxonomy" id="52283"/>
    <lineage>
        <taxon>Eukaryota</taxon>
        <taxon>Metazoa</taxon>
        <taxon>Ecdysozoa</taxon>
        <taxon>Arthropoda</taxon>
        <taxon>Chelicerata</taxon>
        <taxon>Arachnida</taxon>
        <taxon>Acari</taxon>
        <taxon>Acariformes</taxon>
        <taxon>Sarcoptiformes</taxon>
        <taxon>Astigmata</taxon>
        <taxon>Psoroptidia</taxon>
        <taxon>Sarcoptoidea</taxon>
        <taxon>Sarcoptidae</taxon>
        <taxon>Sarcoptinae</taxon>
        <taxon>Sarcoptes</taxon>
    </lineage>
</organism>
<sequence>MGITNLIFNKFSTTKKFESLRTEQLKFEKQMQEINWKTRAIMKDLVRDEEKFKEFVEKQLEDALNGERFIAELA</sequence>
<dbReference type="OrthoDB" id="6508513at2759"/>
<accession>A0A131ZYC0</accession>
<dbReference type="VEuPathDB" id="VectorBase:SSCA009545"/>
<evidence type="ECO:0000313" key="2">
    <source>
        <dbReference type="Proteomes" id="UP000616769"/>
    </source>
</evidence>
<comment type="caution">
    <text evidence="1">The sequence shown here is derived from an EMBL/GenBank/DDBJ whole genome shotgun (WGS) entry which is preliminary data.</text>
</comment>
<feature type="non-terminal residue" evidence="1">
    <location>
        <position position="74"/>
    </location>
</feature>
<dbReference type="EMBL" id="JXLN01004164">
    <property type="protein sequence ID" value="KPM03110.1"/>
    <property type="molecule type" value="Genomic_DNA"/>
</dbReference>